<comment type="caution">
    <text evidence="2">The sequence shown here is derived from an EMBL/GenBank/DDBJ whole genome shotgun (WGS) entry which is preliminary data.</text>
</comment>
<feature type="compositionally biased region" description="Polar residues" evidence="1">
    <location>
        <begin position="1"/>
        <end position="18"/>
    </location>
</feature>
<evidence type="ECO:0000313" key="3">
    <source>
        <dbReference type="Proteomes" id="UP000807469"/>
    </source>
</evidence>
<evidence type="ECO:0000256" key="1">
    <source>
        <dbReference type="SAM" id="MobiDB-lite"/>
    </source>
</evidence>
<reference evidence="2" key="1">
    <citation type="submission" date="2020-11" db="EMBL/GenBank/DDBJ databases">
        <authorList>
            <consortium name="DOE Joint Genome Institute"/>
            <person name="Ahrendt S."/>
            <person name="Riley R."/>
            <person name="Andreopoulos W."/>
            <person name="Labutti K."/>
            <person name="Pangilinan J."/>
            <person name="Ruiz-Duenas F.J."/>
            <person name="Barrasa J.M."/>
            <person name="Sanchez-Garcia M."/>
            <person name="Camarero S."/>
            <person name="Miyauchi S."/>
            <person name="Serrano A."/>
            <person name="Linde D."/>
            <person name="Babiker R."/>
            <person name="Drula E."/>
            <person name="Ayuso-Fernandez I."/>
            <person name="Pacheco R."/>
            <person name="Padilla G."/>
            <person name="Ferreira P."/>
            <person name="Barriuso J."/>
            <person name="Kellner H."/>
            <person name="Castanera R."/>
            <person name="Alfaro M."/>
            <person name="Ramirez L."/>
            <person name="Pisabarro A.G."/>
            <person name="Kuo A."/>
            <person name="Tritt A."/>
            <person name="Lipzen A."/>
            <person name="He G."/>
            <person name="Yan M."/>
            <person name="Ng V."/>
            <person name="Cullen D."/>
            <person name="Martin F."/>
            <person name="Rosso M.-N."/>
            <person name="Henrissat B."/>
            <person name="Hibbett D."/>
            <person name="Martinez A.T."/>
            <person name="Grigoriev I.V."/>
        </authorList>
    </citation>
    <scope>NUCLEOTIDE SEQUENCE</scope>
    <source>
        <strain evidence="2">CIRM-BRFM 674</strain>
    </source>
</reference>
<feature type="compositionally biased region" description="Polar residues" evidence="1">
    <location>
        <begin position="104"/>
        <end position="123"/>
    </location>
</feature>
<accession>A0A9P5YVW0</accession>
<gene>
    <name evidence="2" type="ORF">BDN70DRAFT_897358</name>
</gene>
<proteinExistence type="predicted"/>
<feature type="compositionally biased region" description="Basic and acidic residues" evidence="1">
    <location>
        <begin position="48"/>
        <end position="57"/>
    </location>
</feature>
<protein>
    <submittedName>
        <fullName evidence="2">Uncharacterized protein</fullName>
    </submittedName>
</protein>
<evidence type="ECO:0000313" key="2">
    <source>
        <dbReference type="EMBL" id="KAF9476419.1"/>
    </source>
</evidence>
<dbReference type="Proteomes" id="UP000807469">
    <property type="component" value="Unassembled WGS sequence"/>
</dbReference>
<feature type="region of interest" description="Disordered" evidence="1">
    <location>
        <begin position="1"/>
        <end position="36"/>
    </location>
</feature>
<keyword evidence="3" id="KW-1185">Reference proteome</keyword>
<feature type="region of interest" description="Disordered" evidence="1">
    <location>
        <begin position="270"/>
        <end position="289"/>
    </location>
</feature>
<feature type="region of interest" description="Disordered" evidence="1">
    <location>
        <begin position="89"/>
        <end position="123"/>
    </location>
</feature>
<organism evidence="2 3">
    <name type="scientific">Pholiota conissans</name>
    <dbReference type="NCBI Taxonomy" id="109636"/>
    <lineage>
        <taxon>Eukaryota</taxon>
        <taxon>Fungi</taxon>
        <taxon>Dikarya</taxon>
        <taxon>Basidiomycota</taxon>
        <taxon>Agaricomycotina</taxon>
        <taxon>Agaricomycetes</taxon>
        <taxon>Agaricomycetidae</taxon>
        <taxon>Agaricales</taxon>
        <taxon>Agaricineae</taxon>
        <taxon>Strophariaceae</taxon>
        <taxon>Pholiota</taxon>
    </lineage>
</organism>
<dbReference type="EMBL" id="MU155295">
    <property type="protein sequence ID" value="KAF9476419.1"/>
    <property type="molecule type" value="Genomic_DNA"/>
</dbReference>
<feature type="region of interest" description="Disordered" evidence="1">
    <location>
        <begin position="48"/>
        <end position="76"/>
    </location>
</feature>
<dbReference type="AlphaFoldDB" id="A0A9P5YVW0"/>
<name>A0A9P5YVW0_9AGAR</name>
<sequence>MPDTSGNHVASHRLSISSHNERGPPPRFSYSAVAGERLDSAEHHALHVPEDLDHSTSDDMTPYSLNGNNEEHEMGRQTGPKLQDFAYSNTNESHQAGPPKVPANTPTSTANQSPTCYTTTDYPQTDVKTSENLLPKPAAKKMEEYPYNIHNKYTHRKEYDLFGDTFDTDQFLYESDMSYESLSDTMKANHLARERRRHQVVHDDAGSTTPRASQTPLPEILHEAEPIVEDDVTGDIFRKQGEMMLIMIIDVYLQVDEEITKKLTAPSLQSLGSGPAKEHHCHHRPVSLGSEPSEIDDLWHCDVKGRSHAEDGMRIN</sequence>